<feature type="signal peptide" evidence="3">
    <location>
        <begin position="1"/>
        <end position="20"/>
    </location>
</feature>
<keyword evidence="2" id="KW-0964">Secreted</keyword>
<feature type="domain" description="Single" evidence="4">
    <location>
        <begin position="41"/>
        <end position="110"/>
    </location>
</feature>
<feature type="chain" id="PRO_5007310778" description="Single domain-containing protein" evidence="3">
    <location>
        <begin position="21"/>
        <end position="134"/>
    </location>
</feature>
<evidence type="ECO:0000256" key="1">
    <source>
        <dbReference type="ARBA" id="ARBA00004613"/>
    </source>
</evidence>
<dbReference type="PANTHER" id="PTHR39957">
    <property type="entry name" value="AT09846P1-RELATED"/>
    <property type="match status" value="1"/>
</dbReference>
<dbReference type="PANTHER" id="PTHR39957:SF1">
    <property type="entry name" value="AT09846P1-RELATED"/>
    <property type="match status" value="1"/>
</dbReference>
<accession>D6WSU0</accession>
<evidence type="ECO:0000313" key="6">
    <source>
        <dbReference type="Proteomes" id="UP000007266"/>
    </source>
</evidence>
<dbReference type="InterPro" id="IPR029277">
    <property type="entry name" value="SVWC_dom"/>
</dbReference>
<gene>
    <name evidence="5" type="primary">AUGUSTUS-3.0.2_09228</name>
    <name evidence="5" type="ORF">TcasGA2_TC009228</name>
</gene>
<evidence type="ECO:0000259" key="4">
    <source>
        <dbReference type="SMART" id="SM01318"/>
    </source>
</evidence>
<reference evidence="5 6" key="2">
    <citation type="journal article" date="2010" name="Nucleic Acids Res.">
        <title>BeetleBase in 2010: revisions to provide comprehensive genomic information for Tribolium castaneum.</title>
        <authorList>
            <person name="Kim H.S."/>
            <person name="Murphy T."/>
            <person name="Xia J."/>
            <person name="Caragea D."/>
            <person name="Park Y."/>
            <person name="Beeman R.W."/>
            <person name="Lorenzen M.D."/>
            <person name="Butcher S."/>
            <person name="Manak J.R."/>
            <person name="Brown S.J."/>
        </authorList>
    </citation>
    <scope>GENOME REANNOTATION</scope>
    <source>
        <strain evidence="5 6">Georgia GA2</strain>
    </source>
</reference>
<dbReference type="InParanoid" id="D6WSU0"/>
<dbReference type="AlphaFoldDB" id="D6WSU0"/>
<dbReference type="SMART" id="SM01318">
    <property type="entry name" value="SVWC"/>
    <property type="match status" value="1"/>
</dbReference>
<sequence>MKSSLCVLVFCTTIFVKSASKPWLGLEKANRTNLRKYEKHCLETIFRLGPLEEGEVRRVPGMCILATCLQDRNITFSGCPLTALSDSSKCRVYAGDLDKEYPECCYEIRCFQDEPLSRVYDGFVNMTSVKKRKE</sequence>
<evidence type="ECO:0000313" key="5">
    <source>
        <dbReference type="EMBL" id="EFA06353.2"/>
    </source>
</evidence>
<evidence type="ECO:0000256" key="2">
    <source>
        <dbReference type="ARBA" id="ARBA00022525"/>
    </source>
</evidence>
<keyword evidence="3" id="KW-0732">Signal</keyword>
<dbReference type="EMBL" id="KQ971352">
    <property type="protein sequence ID" value="EFA06353.2"/>
    <property type="molecule type" value="Genomic_DNA"/>
</dbReference>
<dbReference type="FunCoup" id="D6WSU0">
    <property type="interactions" value="61"/>
</dbReference>
<reference evidence="5 6" key="1">
    <citation type="journal article" date="2008" name="Nature">
        <title>The genome of the model beetle and pest Tribolium castaneum.</title>
        <authorList>
            <consortium name="Tribolium Genome Sequencing Consortium"/>
            <person name="Richards S."/>
            <person name="Gibbs R.A."/>
            <person name="Weinstock G.M."/>
            <person name="Brown S.J."/>
            <person name="Denell R."/>
            <person name="Beeman R.W."/>
            <person name="Gibbs R."/>
            <person name="Beeman R.W."/>
            <person name="Brown S.J."/>
            <person name="Bucher G."/>
            <person name="Friedrich M."/>
            <person name="Grimmelikhuijzen C.J."/>
            <person name="Klingler M."/>
            <person name="Lorenzen M."/>
            <person name="Richards S."/>
            <person name="Roth S."/>
            <person name="Schroder R."/>
            <person name="Tautz D."/>
            <person name="Zdobnov E.M."/>
            <person name="Muzny D."/>
            <person name="Gibbs R.A."/>
            <person name="Weinstock G.M."/>
            <person name="Attaway T."/>
            <person name="Bell S."/>
            <person name="Buhay C.J."/>
            <person name="Chandrabose M.N."/>
            <person name="Chavez D."/>
            <person name="Clerk-Blankenburg K.P."/>
            <person name="Cree A."/>
            <person name="Dao M."/>
            <person name="Davis C."/>
            <person name="Chacko J."/>
            <person name="Dinh H."/>
            <person name="Dugan-Rocha S."/>
            <person name="Fowler G."/>
            <person name="Garner T.T."/>
            <person name="Garnes J."/>
            <person name="Gnirke A."/>
            <person name="Hawes A."/>
            <person name="Hernandez J."/>
            <person name="Hines S."/>
            <person name="Holder M."/>
            <person name="Hume J."/>
            <person name="Jhangiani S.N."/>
            <person name="Joshi V."/>
            <person name="Khan Z.M."/>
            <person name="Jackson L."/>
            <person name="Kovar C."/>
            <person name="Kowis A."/>
            <person name="Lee S."/>
            <person name="Lewis L.R."/>
            <person name="Margolis J."/>
            <person name="Morgan M."/>
            <person name="Nazareth L.V."/>
            <person name="Nguyen N."/>
            <person name="Okwuonu G."/>
            <person name="Parker D."/>
            <person name="Richards S."/>
            <person name="Ruiz S.J."/>
            <person name="Santibanez J."/>
            <person name="Savard J."/>
            <person name="Scherer S.E."/>
            <person name="Schneider B."/>
            <person name="Sodergren E."/>
            <person name="Tautz D."/>
            <person name="Vattahil S."/>
            <person name="Villasana D."/>
            <person name="White C.S."/>
            <person name="Wright R."/>
            <person name="Park Y."/>
            <person name="Beeman R.W."/>
            <person name="Lord J."/>
            <person name="Oppert B."/>
            <person name="Lorenzen M."/>
            <person name="Brown S."/>
            <person name="Wang L."/>
            <person name="Savard J."/>
            <person name="Tautz D."/>
            <person name="Richards S."/>
            <person name="Weinstock G."/>
            <person name="Gibbs R.A."/>
            <person name="Liu Y."/>
            <person name="Worley K."/>
            <person name="Weinstock G."/>
            <person name="Elsik C.G."/>
            <person name="Reese J.T."/>
            <person name="Elhaik E."/>
            <person name="Landan G."/>
            <person name="Graur D."/>
            <person name="Arensburger P."/>
            <person name="Atkinson P."/>
            <person name="Beeman R.W."/>
            <person name="Beidler J."/>
            <person name="Brown S.J."/>
            <person name="Demuth J.P."/>
            <person name="Drury D.W."/>
            <person name="Du Y.Z."/>
            <person name="Fujiwara H."/>
            <person name="Lorenzen M."/>
            <person name="Maselli V."/>
            <person name="Osanai M."/>
            <person name="Park Y."/>
            <person name="Robertson H.M."/>
            <person name="Tu Z."/>
            <person name="Wang J.J."/>
            <person name="Wang S."/>
            <person name="Richards S."/>
            <person name="Song H."/>
            <person name="Zhang L."/>
            <person name="Sodergren E."/>
            <person name="Werner D."/>
            <person name="Stanke M."/>
            <person name="Morgenstern B."/>
            <person name="Solovyev V."/>
            <person name="Kosarev P."/>
            <person name="Brown G."/>
            <person name="Chen H.C."/>
            <person name="Ermolaeva O."/>
            <person name="Hlavina W."/>
            <person name="Kapustin Y."/>
            <person name="Kiryutin B."/>
            <person name="Kitts P."/>
            <person name="Maglott D."/>
            <person name="Pruitt K."/>
            <person name="Sapojnikov V."/>
            <person name="Souvorov A."/>
            <person name="Mackey A.J."/>
            <person name="Waterhouse R.M."/>
            <person name="Wyder S."/>
            <person name="Zdobnov E.M."/>
            <person name="Zdobnov E.M."/>
            <person name="Wyder S."/>
            <person name="Kriventseva E.V."/>
            <person name="Kadowaki T."/>
            <person name="Bork P."/>
            <person name="Aranda M."/>
            <person name="Bao R."/>
            <person name="Beermann A."/>
            <person name="Berns N."/>
            <person name="Bolognesi R."/>
            <person name="Bonneton F."/>
            <person name="Bopp D."/>
            <person name="Brown S.J."/>
            <person name="Bucher G."/>
            <person name="Butts T."/>
            <person name="Chaumot A."/>
            <person name="Denell R.E."/>
            <person name="Ferrier D.E."/>
            <person name="Friedrich M."/>
            <person name="Gordon C.M."/>
            <person name="Jindra M."/>
            <person name="Klingler M."/>
            <person name="Lan Q."/>
            <person name="Lattorff H.M."/>
            <person name="Laudet V."/>
            <person name="von Levetsow C."/>
            <person name="Liu Z."/>
            <person name="Lutz R."/>
            <person name="Lynch J.A."/>
            <person name="da Fonseca R.N."/>
            <person name="Posnien N."/>
            <person name="Reuter R."/>
            <person name="Roth S."/>
            <person name="Savard J."/>
            <person name="Schinko J.B."/>
            <person name="Schmitt C."/>
            <person name="Schoppmeier M."/>
            <person name="Schroder R."/>
            <person name="Shippy T.D."/>
            <person name="Simonnet F."/>
            <person name="Marques-Souza H."/>
            <person name="Tautz D."/>
            <person name="Tomoyasu Y."/>
            <person name="Trauner J."/>
            <person name="Van der Zee M."/>
            <person name="Vervoort M."/>
            <person name="Wittkopp N."/>
            <person name="Wimmer E.A."/>
            <person name="Yang X."/>
            <person name="Jones A.K."/>
            <person name="Sattelle D.B."/>
            <person name="Ebert P.R."/>
            <person name="Nelson D."/>
            <person name="Scott J.G."/>
            <person name="Beeman R.W."/>
            <person name="Muthukrishnan S."/>
            <person name="Kramer K.J."/>
            <person name="Arakane Y."/>
            <person name="Beeman R.W."/>
            <person name="Zhu Q."/>
            <person name="Hogenkamp D."/>
            <person name="Dixit R."/>
            <person name="Oppert B."/>
            <person name="Jiang H."/>
            <person name="Zou Z."/>
            <person name="Marshall J."/>
            <person name="Elpidina E."/>
            <person name="Vinokurov K."/>
            <person name="Oppert C."/>
            <person name="Zou Z."/>
            <person name="Evans J."/>
            <person name="Lu Z."/>
            <person name="Zhao P."/>
            <person name="Sumathipala N."/>
            <person name="Altincicek B."/>
            <person name="Vilcinskas A."/>
            <person name="Williams M."/>
            <person name="Hultmark D."/>
            <person name="Hetru C."/>
            <person name="Jiang H."/>
            <person name="Grimmelikhuijzen C.J."/>
            <person name="Hauser F."/>
            <person name="Cazzamali G."/>
            <person name="Williamson M."/>
            <person name="Park Y."/>
            <person name="Li B."/>
            <person name="Tanaka Y."/>
            <person name="Predel R."/>
            <person name="Neupert S."/>
            <person name="Schachtner J."/>
            <person name="Verleyen P."/>
            <person name="Raible F."/>
            <person name="Bork P."/>
            <person name="Friedrich M."/>
            <person name="Walden K.K."/>
            <person name="Robertson H.M."/>
            <person name="Angeli S."/>
            <person name="Foret S."/>
            <person name="Bucher G."/>
            <person name="Schuetz S."/>
            <person name="Maleszka R."/>
            <person name="Wimmer E.A."/>
            <person name="Beeman R.W."/>
            <person name="Lorenzen M."/>
            <person name="Tomoyasu Y."/>
            <person name="Miller S.C."/>
            <person name="Grossmann D."/>
            <person name="Bucher G."/>
        </authorList>
    </citation>
    <scope>NUCLEOTIDE SEQUENCE [LARGE SCALE GENOMIC DNA]</scope>
    <source>
        <strain evidence="5 6">Georgia GA2</strain>
    </source>
</reference>
<dbReference type="HOGENOM" id="CLU_2389051_0_0_1"/>
<proteinExistence type="predicted"/>
<dbReference type="Proteomes" id="UP000007266">
    <property type="component" value="Linkage group 7"/>
</dbReference>
<comment type="subcellular location">
    <subcellularLocation>
        <location evidence="1">Secreted</location>
    </subcellularLocation>
</comment>
<protein>
    <recommendedName>
        <fullName evidence="4">Single domain-containing protein</fullName>
    </recommendedName>
</protein>
<keyword evidence="6" id="KW-1185">Reference proteome</keyword>
<organism evidence="5 6">
    <name type="scientific">Tribolium castaneum</name>
    <name type="common">Red flour beetle</name>
    <dbReference type="NCBI Taxonomy" id="7070"/>
    <lineage>
        <taxon>Eukaryota</taxon>
        <taxon>Metazoa</taxon>
        <taxon>Ecdysozoa</taxon>
        <taxon>Arthropoda</taxon>
        <taxon>Hexapoda</taxon>
        <taxon>Insecta</taxon>
        <taxon>Pterygota</taxon>
        <taxon>Neoptera</taxon>
        <taxon>Endopterygota</taxon>
        <taxon>Coleoptera</taxon>
        <taxon>Polyphaga</taxon>
        <taxon>Cucujiformia</taxon>
        <taxon>Tenebrionidae</taxon>
        <taxon>Tenebrionidae incertae sedis</taxon>
        <taxon>Tribolium</taxon>
    </lineage>
</organism>
<name>D6WSU0_TRICA</name>
<dbReference type="GO" id="GO:0005576">
    <property type="term" value="C:extracellular region"/>
    <property type="evidence" value="ECO:0007669"/>
    <property type="project" value="UniProtKB-SubCell"/>
</dbReference>
<evidence type="ECO:0000256" key="3">
    <source>
        <dbReference type="SAM" id="SignalP"/>
    </source>
</evidence>
<dbReference type="InterPro" id="IPR053308">
    <property type="entry name" value="Vago-like"/>
</dbReference>
<dbReference type="Pfam" id="PF15430">
    <property type="entry name" value="SVWC"/>
    <property type="match status" value="1"/>
</dbReference>